<evidence type="ECO:0000313" key="2">
    <source>
        <dbReference type="EMBL" id="CAG7727890.1"/>
    </source>
</evidence>
<keyword evidence="1" id="KW-1133">Transmembrane helix</keyword>
<gene>
    <name evidence="2" type="ORF">AFUS01_LOCUS16706</name>
</gene>
<reference evidence="2" key="1">
    <citation type="submission" date="2021-06" db="EMBL/GenBank/DDBJ databases">
        <authorList>
            <person name="Hodson N. C."/>
            <person name="Mongue J. A."/>
            <person name="Jaron S. K."/>
        </authorList>
    </citation>
    <scope>NUCLEOTIDE SEQUENCE</scope>
</reference>
<dbReference type="EMBL" id="CAJVCH010154770">
    <property type="protein sequence ID" value="CAG7727890.1"/>
    <property type="molecule type" value="Genomic_DNA"/>
</dbReference>
<dbReference type="OrthoDB" id="2127281at2759"/>
<accession>A0A8J2JW32</accession>
<feature type="non-terminal residue" evidence="2">
    <location>
        <position position="55"/>
    </location>
</feature>
<organism evidence="2 3">
    <name type="scientific">Allacma fusca</name>
    <dbReference type="NCBI Taxonomy" id="39272"/>
    <lineage>
        <taxon>Eukaryota</taxon>
        <taxon>Metazoa</taxon>
        <taxon>Ecdysozoa</taxon>
        <taxon>Arthropoda</taxon>
        <taxon>Hexapoda</taxon>
        <taxon>Collembola</taxon>
        <taxon>Symphypleona</taxon>
        <taxon>Sminthuridae</taxon>
        <taxon>Allacma</taxon>
    </lineage>
</organism>
<sequence length="55" mass="6145">MAFSNSMGSNTFDILIYLGLPLFLQGCIIAFDEVDCIKIRYAALEYSVMLMVATM</sequence>
<evidence type="ECO:0008006" key="4">
    <source>
        <dbReference type="Google" id="ProtNLM"/>
    </source>
</evidence>
<keyword evidence="1" id="KW-0472">Membrane</keyword>
<dbReference type="Proteomes" id="UP000708208">
    <property type="component" value="Unassembled WGS sequence"/>
</dbReference>
<evidence type="ECO:0000313" key="3">
    <source>
        <dbReference type="Proteomes" id="UP000708208"/>
    </source>
</evidence>
<feature type="transmembrane region" description="Helical" evidence="1">
    <location>
        <begin position="14"/>
        <end position="31"/>
    </location>
</feature>
<keyword evidence="3" id="KW-1185">Reference proteome</keyword>
<evidence type="ECO:0000256" key="1">
    <source>
        <dbReference type="SAM" id="Phobius"/>
    </source>
</evidence>
<keyword evidence="1" id="KW-0812">Transmembrane</keyword>
<name>A0A8J2JW32_9HEXA</name>
<protein>
    <recommendedName>
        <fullName evidence="4">Sodium/calcium exchanger membrane region domain-containing protein</fullName>
    </recommendedName>
</protein>
<proteinExistence type="predicted"/>
<comment type="caution">
    <text evidence="2">The sequence shown here is derived from an EMBL/GenBank/DDBJ whole genome shotgun (WGS) entry which is preliminary data.</text>
</comment>
<dbReference type="AlphaFoldDB" id="A0A8J2JW32"/>